<comment type="caution">
    <text evidence="3">The sequence shown here is derived from an EMBL/GenBank/DDBJ whole genome shotgun (WGS) entry which is preliminary data.</text>
</comment>
<feature type="transmembrane region" description="Helical" evidence="2">
    <location>
        <begin position="6"/>
        <end position="23"/>
    </location>
</feature>
<dbReference type="RefSeq" id="WP_141921561.1">
    <property type="nucleotide sequence ID" value="NZ_VFQC01000001.1"/>
</dbReference>
<proteinExistence type="predicted"/>
<feature type="compositionally biased region" description="Basic and acidic residues" evidence="1">
    <location>
        <begin position="201"/>
        <end position="219"/>
    </location>
</feature>
<evidence type="ECO:0000313" key="4">
    <source>
        <dbReference type="Proteomes" id="UP000317422"/>
    </source>
</evidence>
<evidence type="ECO:0000313" key="3">
    <source>
        <dbReference type="EMBL" id="TQN30288.1"/>
    </source>
</evidence>
<organism evidence="3 4">
    <name type="scientific">Haloactinospora alba</name>
    <dbReference type="NCBI Taxonomy" id="405555"/>
    <lineage>
        <taxon>Bacteria</taxon>
        <taxon>Bacillati</taxon>
        <taxon>Actinomycetota</taxon>
        <taxon>Actinomycetes</taxon>
        <taxon>Streptosporangiales</taxon>
        <taxon>Nocardiopsidaceae</taxon>
        <taxon>Haloactinospora</taxon>
    </lineage>
</organism>
<protein>
    <submittedName>
        <fullName evidence="3">Uncharacterized protein</fullName>
    </submittedName>
</protein>
<name>A0A543NEM2_9ACTN</name>
<dbReference type="Proteomes" id="UP000317422">
    <property type="component" value="Unassembled WGS sequence"/>
</dbReference>
<feature type="region of interest" description="Disordered" evidence="1">
    <location>
        <begin position="27"/>
        <end position="131"/>
    </location>
</feature>
<sequence length="248" mass="27149">MGSSPLYLAIVVVWLIVLVPMLLRRDASDPAPATSRRTDRRGGPGPGGGSDISDDEDEDFIDDESTDEDESDISDNGDSEDTPPPRRAPAAPRARTEAAEDGEESGEPAEETDAEVLSQRGPAPPRVNRARIIARRRRRTTGLVTLIAVTAVAVVAGLGPAWVLIPPALLLTGHLALLREAAKADTERRVAELRHRRRKRREEARRAAEEAERRQREPRVPANVVELDARRSDVYDQYADAHIRAAGD</sequence>
<dbReference type="EMBL" id="VFQC01000001">
    <property type="protein sequence ID" value="TQN30288.1"/>
    <property type="molecule type" value="Genomic_DNA"/>
</dbReference>
<accession>A0A543NEM2</accession>
<evidence type="ECO:0000256" key="2">
    <source>
        <dbReference type="SAM" id="Phobius"/>
    </source>
</evidence>
<feature type="transmembrane region" description="Helical" evidence="2">
    <location>
        <begin position="143"/>
        <end position="165"/>
    </location>
</feature>
<feature type="compositionally biased region" description="Acidic residues" evidence="1">
    <location>
        <begin position="99"/>
        <end position="114"/>
    </location>
</feature>
<feature type="region of interest" description="Disordered" evidence="1">
    <location>
        <begin position="198"/>
        <end position="219"/>
    </location>
</feature>
<evidence type="ECO:0000256" key="1">
    <source>
        <dbReference type="SAM" id="MobiDB-lite"/>
    </source>
</evidence>
<reference evidence="3 4" key="1">
    <citation type="submission" date="2019-06" db="EMBL/GenBank/DDBJ databases">
        <title>Sequencing the genomes of 1000 actinobacteria strains.</title>
        <authorList>
            <person name="Klenk H.-P."/>
        </authorList>
    </citation>
    <scope>NUCLEOTIDE SEQUENCE [LARGE SCALE GENOMIC DNA]</scope>
    <source>
        <strain evidence="3 4">DSM 45015</strain>
    </source>
</reference>
<dbReference type="AlphaFoldDB" id="A0A543NEM2"/>
<keyword evidence="4" id="KW-1185">Reference proteome</keyword>
<gene>
    <name evidence="3" type="ORF">FHX37_0158</name>
</gene>
<feature type="compositionally biased region" description="Acidic residues" evidence="1">
    <location>
        <begin position="52"/>
        <end position="81"/>
    </location>
</feature>
<keyword evidence="2" id="KW-0812">Transmembrane</keyword>
<keyword evidence="2" id="KW-1133">Transmembrane helix</keyword>
<keyword evidence="2" id="KW-0472">Membrane</keyword>